<evidence type="ECO:0000256" key="3">
    <source>
        <dbReference type="RuleBase" id="RU000481"/>
    </source>
</evidence>
<dbReference type="GO" id="GO:0030170">
    <property type="term" value="F:pyridoxal phosphate binding"/>
    <property type="evidence" value="ECO:0007669"/>
    <property type="project" value="InterPro"/>
</dbReference>
<organism evidence="5 6">
    <name type="scientific">Streptomyces botrytidirepellens</name>
    <dbReference type="NCBI Taxonomy" id="2486417"/>
    <lineage>
        <taxon>Bacteria</taxon>
        <taxon>Bacillati</taxon>
        <taxon>Actinomycetota</taxon>
        <taxon>Actinomycetes</taxon>
        <taxon>Kitasatosporales</taxon>
        <taxon>Streptomycetaceae</taxon>
        <taxon>Streptomyces</taxon>
    </lineage>
</organism>
<dbReference type="AlphaFoldDB" id="A0A3M8SQQ8"/>
<evidence type="ECO:0000256" key="1">
    <source>
        <dbReference type="ARBA" id="ARBA00001933"/>
    </source>
</evidence>
<dbReference type="PANTHER" id="PTHR42885">
    <property type="entry name" value="HISTIDINOL-PHOSPHATE AMINOTRANSFERASE-RELATED"/>
    <property type="match status" value="1"/>
</dbReference>
<dbReference type="Gene3D" id="3.90.1150.10">
    <property type="entry name" value="Aspartate Aminotransferase, domain 1"/>
    <property type="match status" value="1"/>
</dbReference>
<evidence type="ECO:0000256" key="2">
    <source>
        <dbReference type="ARBA" id="ARBA00022898"/>
    </source>
</evidence>
<keyword evidence="3 5" id="KW-0808">Transferase</keyword>
<accession>A0A3M8SQQ8</accession>
<dbReference type="InterPro" id="IPR004838">
    <property type="entry name" value="NHTrfase_class1_PyrdxlP-BS"/>
</dbReference>
<dbReference type="RefSeq" id="WP_123108282.1">
    <property type="nucleotide sequence ID" value="NZ_RIBZ01000869.1"/>
</dbReference>
<dbReference type="PROSITE" id="PS00105">
    <property type="entry name" value="AA_TRANSFER_CLASS_1"/>
    <property type="match status" value="1"/>
</dbReference>
<comment type="cofactor">
    <cofactor evidence="1 3">
        <name>pyridoxal 5'-phosphate</name>
        <dbReference type="ChEBI" id="CHEBI:597326"/>
    </cofactor>
</comment>
<evidence type="ECO:0000259" key="4">
    <source>
        <dbReference type="Pfam" id="PF00155"/>
    </source>
</evidence>
<proteinExistence type="inferred from homology"/>
<protein>
    <recommendedName>
        <fullName evidence="3">Aminotransferase</fullName>
        <ecNumber evidence="3">2.6.1.-</ecNumber>
    </recommendedName>
</protein>
<evidence type="ECO:0000313" key="6">
    <source>
        <dbReference type="Proteomes" id="UP000275401"/>
    </source>
</evidence>
<dbReference type="EC" id="2.6.1.-" evidence="3"/>
<dbReference type="EMBL" id="RIBZ01000869">
    <property type="protein sequence ID" value="RNF81152.1"/>
    <property type="molecule type" value="Genomic_DNA"/>
</dbReference>
<comment type="similarity">
    <text evidence="3">Belongs to the class-I pyridoxal-phosphate-dependent aminotransferase family.</text>
</comment>
<gene>
    <name evidence="5" type="ORF">EEJ42_47065</name>
</gene>
<dbReference type="Pfam" id="PF00155">
    <property type="entry name" value="Aminotran_1_2"/>
    <property type="match status" value="1"/>
</dbReference>
<keyword evidence="3 5" id="KW-0032">Aminotransferase</keyword>
<dbReference type="InterPro" id="IPR004839">
    <property type="entry name" value="Aminotransferase_I/II_large"/>
</dbReference>
<dbReference type="PANTHER" id="PTHR42885:SF1">
    <property type="entry name" value="THREONINE-PHOSPHATE DECARBOXYLASE"/>
    <property type="match status" value="1"/>
</dbReference>
<dbReference type="InterPro" id="IPR015421">
    <property type="entry name" value="PyrdxlP-dep_Trfase_major"/>
</dbReference>
<dbReference type="Proteomes" id="UP000275401">
    <property type="component" value="Unassembled WGS sequence"/>
</dbReference>
<dbReference type="SUPFAM" id="SSF53383">
    <property type="entry name" value="PLP-dependent transferases"/>
    <property type="match status" value="1"/>
</dbReference>
<dbReference type="CDD" id="cd00609">
    <property type="entry name" value="AAT_like"/>
    <property type="match status" value="1"/>
</dbReference>
<name>A0A3M8SQQ8_9ACTN</name>
<dbReference type="InterPro" id="IPR015422">
    <property type="entry name" value="PyrdxlP-dep_Trfase_small"/>
</dbReference>
<sequence>MRTSAAAAADTALDLPRDPRAVQGGDLTHLPDGAITLNLSLCTNRLGPPPAAVEALRTFLEHHPDRLMPPPYESERPPYRAERRYLQAVAHQLGVDVDDTLAGRGVTELTTSLARLLSRSSVAVITPEYTETMRRFAYADFLGPDSGTRDTAEHRATRLHAAMRTHQYVVLSNPSNPLGHYIPREQLLQACADNPQSILVLDEEYIAFQGQSLSLAGAPVSNLIVLGSTGKTYGITGTRAGYLWTRHARLNQAVKEQIPTWPLSLLDITLATAALEDRTWLPEKLLHIQLDARRLQGLLTEYFGNAVVPADIHYRFVFLDDPYPVQEHLQTHGISARLFTSQDRGSVSGLRLMTPSTEAEFTQLHHALHTL</sequence>
<keyword evidence="6" id="KW-1185">Reference proteome</keyword>
<feature type="domain" description="Aminotransferase class I/classII large" evidence="4">
    <location>
        <begin position="38"/>
        <end position="314"/>
    </location>
</feature>
<comment type="caution">
    <text evidence="5">The sequence shown here is derived from an EMBL/GenBank/DDBJ whole genome shotgun (WGS) entry which is preliminary data.</text>
</comment>
<evidence type="ECO:0000313" key="5">
    <source>
        <dbReference type="EMBL" id="RNF81152.1"/>
    </source>
</evidence>
<reference evidence="5 6" key="1">
    <citation type="submission" date="2018-11" db="EMBL/GenBank/DDBJ databases">
        <title>The Potential of Streptomyces as Biocontrol Agents against the Tomato grey mould, Botrytis cinerea (Gray mold) Frontiers in Microbiology.</title>
        <authorList>
            <person name="Li D."/>
        </authorList>
    </citation>
    <scope>NUCLEOTIDE SEQUENCE [LARGE SCALE GENOMIC DNA]</scope>
    <source>
        <strain evidence="5 6">NEAU-LD23</strain>
    </source>
</reference>
<dbReference type="InterPro" id="IPR015424">
    <property type="entry name" value="PyrdxlP-dep_Trfase"/>
</dbReference>
<keyword evidence="2" id="KW-0663">Pyridoxal phosphate</keyword>
<dbReference type="GO" id="GO:0008483">
    <property type="term" value="F:transaminase activity"/>
    <property type="evidence" value="ECO:0007669"/>
    <property type="project" value="UniProtKB-KW"/>
</dbReference>
<dbReference type="Gene3D" id="3.40.640.10">
    <property type="entry name" value="Type I PLP-dependent aspartate aminotransferase-like (Major domain)"/>
    <property type="match status" value="1"/>
</dbReference>